<keyword evidence="1" id="KW-0812">Transmembrane</keyword>
<keyword evidence="1" id="KW-1133">Transmembrane helix</keyword>
<reference evidence="2" key="2">
    <citation type="submission" date="2023-05" db="EMBL/GenBank/DDBJ databases">
        <authorList>
            <person name="Fouks B."/>
        </authorList>
    </citation>
    <scope>NUCLEOTIDE SEQUENCE</scope>
    <source>
        <strain evidence="2">Stay&amp;Tobe</strain>
        <tissue evidence="2">Testes</tissue>
    </source>
</reference>
<keyword evidence="1" id="KW-0472">Membrane</keyword>
<evidence type="ECO:0000256" key="1">
    <source>
        <dbReference type="SAM" id="Phobius"/>
    </source>
</evidence>
<feature type="transmembrane region" description="Helical" evidence="1">
    <location>
        <begin position="40"/>
        <end position="58"/>
    </location>
</feature>
<feature type="non-terminal residue" evidence="2">
    <location>
        <position position="1"/>
    </location>
</feature>
<name>A0AAD8ABD8_DIPPU</name>
<accession>A0AAD8ABD8</accession>
<keyword evidence="3" id="KW-1185">Reference proteome</keyword>
<sequence>FWQHRIPCRNNTINVQPVFNINPFVMKHPRCYIVDNQQTFLLYFCLLKYTIVIHLLAVRSQRPLILNELTDINHIRHYPSFLHAFQSYMETYSIIPSHGHFFLFMMNEELARCINPQPGGR</sequence>
<comment type="caution">
    <text evidence="2">The sequence shown here is derived from an EMBL/GenBank/DDBJ whole genome shotgun (WGS) entry which is preliminary data.</text>
</comment>
<dbReference type="EMBL" id="JASPKZ010002331">
    <property type="protein sequence ID" value="KAJ9595546.1"/>
    <property type="molecule type" value="Genomic_DNA"/>
</dbReference>
<dbReference type="AlphaFoldDB" id="A0AAD8ABD8"/>
<gene>
    <name evidence="2" type="ORF">L9F63_013255</name>
</gene>
<protein>
    <submittedName>
        <fullName evidence="2">Uncharacterized protein</fullName>
    </submittedName>
</protein>
<organism evidence="2 3">
    <name type="scientific">Diploptera punctata</name>
    <name type="common">Pacific beetle cockroach</name>
    <dbReference type="NCBI Taxonomy" id="6984"/>
    <lineage>
        <taxon>Eukaryota</taxon>
        <taxon>Metazoa</taxon>
        <taxon>Ecdysozoa</taxon>
        <taxon>Arthropoda</taxon>
        <taxon>Hexapoda</taxon>
        <taxon>Insecta</taxon>
        <taxon>Pterygota</taxon>
        <taxon>Neoptera</taxon>
        <taxon>Polyneoptera</taxon>
        <taxon>Dictyoptera</taxon>
        <taxon>Blattodea</taxon>
        <taxon>Blaberoidea</taxon>
        <taxon>Blaberidae</taxon>
        <taxon>Diplopterinae</taxon>
        <taxon>Diploptera</taxon>
    </lineage>
</organism>
<evidence type="ECO:0000313" key="3">
    <source>
        <dbReference type="Proteomes" id="UP001233999"/>
    </source>
</evidence>
<evidence type="ECO:0000313" key="2">
    <source>
        <dbReference type="EMBL" id="KAJ9595546.1"/>
    </source>
</evidence>
<reference evidence="2" key="1">
    <citation type="journal article" date="2023" name="IScience">
        <title>Live-bearing cockroach genome reveals convergent evolutionary mechanisms linked to viviparity in insects and beyond.</title>
        <authorList>
            <person name="Fouks B."/>
            <person name="Harrison M.C."/>
            <person name="Mikhailova A.A."/>
            <person name="Marchal E."/>
            <person name="English S."/>
            <person name="Carruthers M."/>
            <person name="Jennings E.C."/>
            <person name="Chiamaka E.L."/>
            <person name="Frigard R.A."/>
            <person name="Pippel M."/>
            <person name="Attardo G.M."/>
            <person name="Benoit J.B."/>
            <person name="Bornberg-Bauer E."/>
            <person name="Tobe S.S."/>
        </authorList>
    </citation>
    <scope>NUCLEOTIDE SEQUENCE</scope>
    <source>
        <strain evidence="2">Stay&amp;Tobe</strain>
    </source>
</reference>
<proteinExistence type="predicted"/>
<feature type="non-terminal residue" evidence="2">
    <location>
        <position position="121"/>
    </location>
</feature>
<dbReference type="Proteomes" id="UP001233999">
    <property type="component" value="Unassembled WGS sequence"/>
</dbReference>